<keyword evidence="2" id="KW-0812">Transmembrane</keyword>
<dbReference type="EMBL" id="JABWAB010000005">
    <property type="protein sequence ID" value="KAF6051172.1"/>
    <property type="molecule type" value="Genomic_DNA"/>
</dbReference>
<keyword evidence="2" id="KW-1133">Transmembrane helix</keyword>
<feature type="region of interest" description="Disordered" evidence="1">
    <location>
        <begin position="218"/>
        <end position="254"/>
    </location>
</feature>
<accession>A0A8X7NLV7</accession>
<comment type="caution">
    <text evidence="4">The sequence shown here is derived from an EMBL/GenBank/DDBJ whole genome shotgun (WGS) entry which is preliminary data.</text>
</comment>
<sequence>MVFKFTIDTVLDQYVPRNQIHKLPRFIAHFLGHHKHPHRAAPDYFIWLEILIATFSGLSLIMGVFMHHNVFTDHHHAPIILASYGATAILCFNASQVPLAQPRNILLGHFISSTIGVGIQKLFSLSHGGRSNYWASGALSVAISSVVMAITNTIHPPAGASALLPSIDEQVRQMSWWFLPVQLVSSVLIIAVALITGNIVRTYPVYWWSPGAGQKIVKQSKKQQPVEASKKEGDHVPTSIGDKDEMSFHGKDGHDLTKMQSRFTLTGAGIDEVANAKNIIITSTSIVVPENLDLGEVEVDLLRSLQQKLMDLQPDSTSTSSDTNVRSKPEHLV</sequence>
<proteinExistence type="predicted"/>
<dbReference type="Pfam" id="PF04982">
    <property type="entry name" value="TM_HPP"/>
    <property type="match status" value="1"/>
</dbReference>
<dbReference type="PANTHER" id="PTHR33741">
    <property type="entry name" value="TRANSMEMBRANE PROTEIN DDB_G0269096-RELATED"/>
    <property type="match status" value="1"/>
</dbReference>
<dbReference type="OrthoDB" id="2016548at2759"/>
<evidence type="ECO:0000259" key="3">
    <source>
        <dbReference type="Pfam" id="PF04982"/>
    </source>
</evidence>
<dbReference type="PANTHER" id="PTHR33741:SF5">
    <property type="entry name" value="TRANSMEMBRANE PROTEIN DDB_G0269096-RELATED"/>
    <property type="match status" value="1"/>
</dbReference>
<dbReference type="InterPro" id="IPR058581">
    <property type="entry name" value="TM_HPP"/>
</dbReference>
<feature type="compositionally biased region" description="Basic and acidic residues" evidence="1">
    <location>
        <begin position="228"/>
        <end position="254"/>
    </location>
</feature>
<evidence type="ECO:0000256" key="1">
    <source>
        <dbReference type="SAM" id="MobiDB-lite"/>
    </source>
</evidence>
<feature type="region of interest" description="Disordered" evidence="1">
    <location>
        <begin position="312"/>
        <end position="333"/>
    </location>
</feature>
<feature type="domain" description="HPP transmembrane region" evidence="3">
    <location>
        <begin position="45"/>
        <end position="204"/>
    </location>
</feature>
<organism evidence="4 5">
    <name type="scientific">Candida parapsilosis</name>
    <name type="common">Yeast</name>
    <dbReference type="NCBI Taxonomy" id="5480"/>
    <lineage>
        <taxon>Eukaryota</taxon>
        <taxon>Fungi</taxon>
        <taxon>Dikarya</taxon>
        <taxon>Ascomycota</taxon>
        <taxon>Saccharomycotina</taxon>
        <taxon>Pichiomycetes</taxon>
        <taxon>Debaryomycetaceae</taxon>
        <taxon>Candida/Lodderomyces clade</taxon>
        <taxon>Candida</taxon>
    </lineage>
</organism>
<feature type="transmembrane region" description="Helical" evidence="2">
    <location>
        <begin position="77"/>
        <end position="99"/>
    </location>
</feature>
<evidence type="ECO:0000313" key="4">
    <source>
        <dbReference type="EMBL" id="KAF6051172.1"/>
    </source>
</evidence>
<feature type="transmembrane region" description="Helical" evidence="2">
    <location>
        <begin position="135"/>
        <end position="154"/>
    </location>
</feature>
<reference evidence="4" key="1">
    <citation type="submission" date="2020-03" db="EMBL/GenBank/DDBJ databases">
        <title>FDA dAtabase for Regulatory Grade micrObial Sequences (FDA-ARGOS): Supporting development and validation of Infectious Disease Dx tests.</title>
        <authorList>
            <person name="Campos J."/>
            <person name="Goldberg B."/>
            <person name="Tallon L."/>
            <person name="Sadzewicz L."/>
            <person name="Vavikolanu K."/>
            <person name="Mehta A."/>
            <person name="Aluvathingal J."/>
            <person name="Nadendla S."/>
            <person name="Nandy P."/>
            <person name="Geyer C."/>
            <person name="Yan Y."/>
            <person name="Sichtig H."/>
        </authorList>
    </citation>
    <scope>NUCLEOTIDE SEQUENCE [LARGE SCALE GENOMIC DNA]</scope>
    <source>
        <strain evidence="4">FDAARGOS_652</strain>
    </source>
</reference>
<feature type="transmembrane region" description="Helical" evidence="2">
    <location>
        <begin position="174"/>
        <end position="195"/>
    </location>
</feature>
<dbReference type="InterPro" id="IPR007065">
    <property type="entry name" value="HPP"/>
</dbReference>
<feature type="transmembrane region" description="Helical" evidence="2">
    <location>
        <begin position="44"/>
        <end position="65"/>
    </location>
</feature>
<evidence type="ECO:0000313" key="5">
    <source>
        <dbReference type="Proteomes" id="UP000590412"/>
    </source>
</evidence>
<dbReference type="Proteomes" id="UP000590412">
    <property type="component" value="Unassembled WGS sequence"/>
</dbReference>
<dbReference type="AlphaFoldDB" id="A0A8X7NLV7"/>
<gene>
    <name evidence="4" type="ORF">FOB60_003840</name>
</gene>
<name>A0A8X7NLV7_CANPA</name>
<protein>
    <submittedName>
        <fullName evidence="4">HPP family protein</fullName>
    </submittedName>
</protein>
<keyword evidence="2" id="KW-0472">Membrane</keyword>
<evidence type="ECO:0000256" key="2">
    <source>
        <dbReference type="SAM" id="Phobius"/>
    </source>
</evidence>
<feature type="compositionally biased region" description="Polar residues" evidence="1">
    <location>
        <begin position="314"/>
        <end position="324"/>
    </location>
</feature>